<dbReference type="InterPro" id="IPR015421">
    <property type="entry name" value="PyrdxlP-dep_Trfase_major"/>
</dbReference>
<dbReference type="STRING" id="525903.Taci_0678"/>
<dbReference type="Proteomes" id="UP000002030">
    <property type="component" value="Chromosome"/>
</dbReference>
<accession>D1B9G1</accession>
<evidence type="ECO:0000256" key="3">
    <source>
        <dbReference type="RuleBase" id="RU003560"/>
    </source>
</evidence>
<dbReference type="eggNOG" id="COG0001">
    <property type="taxonomic scope" value="Bacteria"/>
</dbReference>
<proteinExistence type="inferred from homology"/>
<gene>
    <name evidence="4" type="ordered locus">Taci_0678</name>
</gene>
<dbReference type="SUPFAM" id="SSF53383">
    <property type="entry name" value="PLP-dependent transferases"/>
    <property type="match status" value="1"/>
</dbReference>
<dbReference type="PANTHER" id="PTHR43713:SF3">
    <property type="entry name" value="GLUTAMATE-1-SEMIALDEHYDE 2,1-AMINOMUTASE 1, CHLOROPLASTIC-RELATED"/>
    <property type="match status" value="1"/>
</dbReference>
<evidence type="ECO:0000313" key="5">
    <source>
        <dbReference type="Proteomes" id="UP000002030"/>
    </source>
</evidence>
<protein>
    <submittedName>
        <fullName evidence="4">Aminotransferase class-III</fullName>
    </submittedName>
</protein>
<dbReference type="PROSITE" id="PS00600">
    <property type="entry name" value="AA_TRANSFER_CLASS_3"/>
    <property type="match status" value="1"/>
</dbReference>
<dbReference type="KEGG" id="tai:Taci_0678"/>
<keyword evidence="5" id="KW-1185">Reference proteome</keyword>
<comment type="similarity">
    <text evidence="3">Belongs to the class-III pyridoxal-phosphate-dependent aminotransferase family.</text>
</comment>
<dbReference type="OrthoDB" id="9807885at2"/>
<dbReference type="GO" id="GO:0030170">
    <property type="term" value="F:pyridoxal phosphate binding"/>
    <property type="evidence" value="ECO:0007669"/>
    <property type="project" value="InterPro"/>
</dbReference>
<dbReference type="Gene3D" id="3.90.1150.10">
    <property type="entry name" value="Aspartate Aminotransferase, domain 1"/>
    <property type="match status" value="1"/>
</dbReference>
<name>D1B9G1_THEAS</name>
<keyword evidence="4" id="KW-0808">Transferase</keyword>
<dbReference type="PANTHER" id="PTHR43713">
    <property type="entry name" value="GLUTAMATE-1-SEMIALDEHYDE 2,1-AMINOMUTASE"/>
    <property type="match status" value="1"/>
</dbReference>
<dbReference type="Gene3D" id="3.40.640.10">
    <property type="entry name" value="Type I PLP-dependent aspartate aminotransferase-like (Major domain)"/>
    <property type="match status" value="1"/>
</dbReference>
<sequence>MPNIDKSLEMQRRGRALIPGMTQLLSKRPDMFSLGVWPGYYSRAKGVTVWDLDGNEYIDMSISAIGASILGYADPDVDGAVIDAIRSGVVSSLNCPEEVELAELLCDLHPWAQMVRFTRSGGEAMAVAVRIARAHTGRDRVAFCGYHGWHDWYLAANVGADNALGEHLIPGLDPCGVPRCLEGTALPFRFNRVEELKSIVEEHRSDLAAIILEPVRNDDPTSDFVAAVREMADHVGAVLIVDEISSGFRLNSGGAHLIYGYKPDMAVFSKAMGNGYPIGAIIGKAPVMESAQRSFISSTCWTERTGPVAALATISKHRALDVSRHLCKVGKMVQDGWRDILSDLSLSGHVSGMYPMSHVDFDGPFARHMKAFFVQEMLDKGFLASNLFYASLAHNENHVSSYLSAARDVFAKMKRHLEEGTIEKALNGQPSQVGFKRLN</sequence>
<keyword evidence="2 3" id="KW-0663">Pyridoxal phosphate</keyword>
<keyword evidence="4" id="KW-0032">Aminotransferase</keyword>
<evidence type="ECO:0000313" key="4">
    <source>
        <dbReference type="EMBL" id="ACZ18914.1"/>
    </source>
</evidence>
<dbReference type="PATRIC" id="fig|525903.6.peg.683"/>
<dbReference type="EMBL" id="CP001818">
    <property type="protein sequence ID" value="ACZ18914.1"/>
    <property type="molecule type" value="Genomic_DNA"/>
</dbReference>
<dbReference type="InterPro" id="IPR049704">
    <property type="entry name" value="Aminotrans_3_PPA_site"/>
</dbReference>
<evidence type="ECO:0000256" key="1">
    <source>
        <dbReference type="ARBA" id="ARBA00001933"/>
    </source>
</evidence>
<dbReference type="Pfam" id="PF00202">
    <property type="entry name" value="Aminotran_3"/>
    <property type="match status" value="1"/>
</dbReference>
<dbReference type="InterPro" id="IPR015424">
    <property type="entry name" value="PyrdxlP-dep_Trfase"/>
</dbReference>
<evidence type="ECO:0000256" key="2">
    <source>
        <dbReference type="ARBA" id="ARBA00022898"/>
    </source>
</evidence>
<comment type="cofactor">
    <cofactor evidence="1">
        <name>pyridoxal 5'-phosphate</name>
        <dbReference type="ChEBI" id="CHEBI:597326"/>
    </cofactor>
</comment>
<organism evidence="4 5">
    <name type="scientific">Thermanaerovibrio acidaminovorans (strain ATCC 49978 / DSM 6589 / Su883)</name>
    <name type="common">Selenomonas acidaminovorans</name>
    <dbReference type="NCBI Taxonomy" id="525903"/>
    <lineage>
        <taxon>Bacteria</taxon>
        <taxon>Thermotogati</taxon>
        <taxon>Synergistota</taxon>
        <taxon>Synergistia</taxon>
        <taxon>Synergistales</taxon>
        <taxon>Synergistaceae</taxon>
        <taxon>Thermanaerovibrio</taxon>
    </lineage>
</organism>
<dbReference type="AlphaFoldDB" id="D1B9G1"/>
<dbReference type="InterPro" id="IPR015422">
    <property type="entry name" value="PyrdxlP-dep_Trfase_small"/>
</dbReference>
<dbReference type="GO" id="GO:0008483">
    <property type="term" value="F:transaminase activity"/>
    <property type="evidence" value="ECO:0007669"/>
    <property type="project" value="UniProtKB-KW"/>
</dbReference>
<dbReference type="InterPro" id="IPR005814">
    <property type="entry name" value="Aminotrans_3"/>
</dbReference>
<reference evidence="4 5" key="1">
    <citation type="journal article" date="2009" name="Stand. Genomic Sci.">
        <title>Complete genome sequence of Thermanaerovibrio acidaminovorans type strain (Su883).</title>
        <authorList>
            <person name="Chovatia M."/>
            <person name="Sikorski J."/>
            <person name="Schroder M."/>
            <person name="Lapidus A."/>
            <person name="Nolan M."/>
            <person name="Tice H."/>
            <person name="Glavina Del Rio T."/>
            <person name="Copeland A."/>
            <person name="Cheng J.F."/>
            <person name="Lucas S."/>
            <person name="Chen F."/>
            <person name="Bruce D."/>
            <person name="Goodwin L."/>
            <person name="Pitluck S."/>
            <person name="Ivanova N."/>
            <person name="Mavromatis K."/>
            <person name="Ovchinnikova G."/>
            <person name="Pati A."/>
            <person name="Chen A."/>
            <person name="Palaniappan K."/>
            <person name="Land M."/>
            <person name="Hauser L."/>
            <person name="Chang Y.J."/>
            <person name="Jeffries C.D."/>
            <person name="Chain P."/>
            <person name="Saunders E."/>
            <person name="Detter J.C."/>
            <person name="Brettin T."/>
            <person name="Rohde M."/>
            <person name="Goker M."/>
            <person name="Spring S."/>
            <person name="Bristow J."/>
            <person name="Markowitz V."/>
            <person name="Hugenholtz P."/>
            <person name="Kyrpides N.C."/>
            <person name="Klenk H.P."/>
            <person name="Eisen J.A."/>
        </authorList>
    </citation>
    <scope>NUCLEOTIDE SEQUENCE [LARGE SCALE GENOMIC DNA]</scope>
    <source>
        <strain evidence="5">ATCC 49978 / DSM 6589 / Su883</strain>
    </source>
</reference>
<dbReference type="HOGENOM" id="CLU_016922_1_4_0"/>
<dbReference type="EnsemblBacteria" id="ACZ18914">
    <property type="protein sequence ID" value="ACZ18914"/>
    <property type="gene ID" value="Taci_0678"/>
</dbReference>